<evidence type="ECO:0000256" key="3">
    <source>
        <dbReference type="ARBA" id="ARBA00022801"/>
    </source>
</evidence>
<dbReference type="EMBL" id="DXDC01000408">
    <property type="protein sequence ID" value="HIY67276.1"/>
    <property type="molecule type" value="Genomic_DNA"/>
</dbReference>
<comment type="similarity">
    <text evidence="1">Belongs to the sulfatase family.</text>
</comment>
<evidence type="ECO:0000313" key="7">
    <source>
        <dbReference type="Proteomes" id="UP000824005"/>
    </source>
</evidence>
<dbReference type="AlphaFoldDB" id="A0A9D2C9J5"/>
<dbReference type="PROSITE" id="PS00523">
    <property type="entry name" value="SULFATASE_1"/>
    <property type="match status" value="1"/>
</dbReference>
<comment type="caution">
    <text evidence="6">The sequence shown here is derived from an EMBL/GenBank/DDBJ whole genome shotgun (WGS) entry which is preliminary data.</text>
</comment>
<evidence type="ECO:0000259" key="5">
    <source>
        <dbReference type="Pfam" id="PF00884"/>
    </source>
</evidence>
<dbReference type="InterPro" id="IPR017850">
    <property type="entry name" value="Alkaline_phosphatase_core_sf"/>
</dbReference>
<dbReference type="PANTHER" id="PTHR42693:SF53">
    <property type="entry name" value="ENDO-4-O-SULFATASE"/>
    <property type="match status" value="1"/>
</dbReference>
<dbReference type="Gene3D" id="3.40.720.10">
    <property type="entry name" value="Alkaline Phosphatase, subunit A"/>
    <property type="match status" value="1"/>
</dbReference>
<evidence type="ECO:0000313" key="6">
    <source>
        <dbReference type="EMBL" id="HIY67276.1"/>
    </source>
</evidence>
<dbReference type="Proteomes" id="UP000824005">
    <property type="component" value="Unassembled WGS sequence"/>
</dbReference>
<reference evidence="6" key="1">
    <citation type="journal article" date="2021" name="PeerJ">
        <title>Extensive microbial diversity within the chicken gut microbiome revealed by metagenomics and culture.</title>
        <authorList>
            <person name="Gilroy R."/>
            <person name="Ravi A."/>
            <person name="Getino M."/>
            <person name="Pursley I."/>
            <person name="Horton D.L."/>
            <person name="Alikhan N.F."/>
            <person name="Baker D."/>
            <person name="Gharbi K."/>
            <person name="Hall N."/>
            <person name="Watson M."/>
            <person name="Adriaenssens E.M."/>
            <person name="Foster-Nyarko E."/>
            <person name="Jarju S."/>
            <person name="Secka A."/>
            <person name="Antonio M."/>
            <person name="Oren A."/>
            <person name="Chaudhuri R.R."/>
            <person name="La Ragione R."/>
            <person name="Hildebrand F."/>
            <person name="Pallen M.J."/>
        </authorList>
    </citation>
    <scope>NUCLEOTIDE SEQUENCE</scope>
    <source>
        <strain evidence="6">ChiGjej1B1-98</strain>
    </source>
</reference>
<evidence type="ECO:0000256" key="2">
    <source>
        <dbReference type="ARBA" id="ARBA00022723"/>
    </source>
</evidence>
<dbReference type="GO" id="GO:0004065">
    <property type="term" value="F:arylsulfatase activity"/>
    <property type="evidence" value="ECO:0007669"/>
    <property type="project" value="TreeGrafter"/>
</dbReference>
<dbReference type="InterPro" id="IPR050738">
    <property type="entry name" value="Sulfatase"/>
</dbReference>
<name>A0A9D2C9J5_9MICO</name>
<feature type="non-terminal residue" evidence="6">
    <location>
        <position position="94"/>
    </location>
</feature>
<dbReference type="PANTHER" id="PTHR42693">
    <property type="entry name" value="ARYLSULFATASE FAMILY MEMBER"/>
    <property type="match status" value="1"/>
</dbReference>
<sequence length="94" mass="10172">MTRDAPNIVWISTHDINPHLGAYDSVWPDADQVSTPRIDEFAAQGVRFDQAFAAAPVCAPARSAIMTGCHPISIGTMHMRTKATPPADVRLVSE</sequence>
<organism evidence="6 7">
    <name type="scientific">Candidatus Agrococcus pullicola</name>
    <dbReference type="NCBI Taxonomy" id="2838429"/>
    <lineage>
        <taxon>Bacteria</taxon>
        <taxon>Bacillati</taxon>
        <taxon>Actinomycetota</taxon>
        <taxon>Actinomycetes</taxon>
        <taxon>Micrococcales</taxon>
        <taxon>Microbacteriaceae</taxon>
        <taxon>Agrococcus</taxon>
    </lineage>
</organism>
<keyword evidence="4" id="KW-0106">Calcium</keyword>
<protein>
    <submittedName>
        <fullName evidence="6">Sulfatase-like hydrolase/transferase</fullName>
    </submittedName>
</protein>
<gene>
    <name evidence="6" type="ORF">H9830_13485</name>
</gene>
<evidence type="ECO:0000256" key="4">
    <source>
        <dbReference type="ARBA" id="ARBA00022837"/>
    </source>
</evidence>
<proteinExistence type="inferred from homology"/>
<keyword evidence="3 6" id="KW-0378">Hydrolase</keyword>
<reference evidence="6" key="2">
    <citation type="submission" date="2021-04" db="EMBL/GenBank/DDBJ databases">
        <authorList>
            <person name="Gilroy R."/>
        </authorList>
    </citation>
    <scope>NUCLEOTIDE SEQUENCE</scope>
    <source>
        <strain evidence="6">ChiGjej1B1-98</strain>
    </source>
</reference>
<feature type="domain" description="Sulfatase N-terminal" evidence="5">
    <location>
        <begin position="6"/>
        <end position="79"/>
    </location>
</feature>
<dbReference type="InterPro" id="IPR000917">
    <property type="entry name" value="Sulfatase_N"/>
</dbReference>
<dbReference type="InterPro" id="IPR024607">
    <property type="entry name" value="Sulfatase_CS"/>
</dbReference>
<keyword evidence="2" id="KW-0479">Metal-binding</keyword>
<dbReference type="SUPFAM" id="SSF53649">
    <property type="entry name" value="Alkaline phosphatase-like"/>
    <property type="match status" value="1"/>
</dbReference>
<evidence type="ECO:0000256" key="1">
    <source>
        <dbReference type="ARBA" id="ARBA00008779"/>
    </source>
</evidence>
<dbReference type="Pfam" id="PF00884">
    <property type="entry name" value="Sulfatase"/>
    <property type="match status" value="1"/>
</dbReference>
<dbReference type="GO" id="GO:0046872">
    <property type="term" value="F:metal ion binding"/>
    <property type="evidence" value="ECO:0007669"/>
    <property type="project" value="UniProtKB-KW"/>
</dbReference>
<accession>A0A9D2C9J5</accession>